<dbReference type="InterPro" id="IPR000719">
    <property type="entry name" value="Prot_kinase_dom"/>
</dbReference>
<keyword evidence="9" id="KW-1185">Reference proteome</keyword>
<name>A0A0D3KCR7_EMIH1</name>
<evidence type="ECO:0000256" key="5">
    <source>
        <dbReference type="ARBA" id="ARBA00022840"/>
    </source>
</evidence>
<dbReference type="InterPro" id="IPR011009">
    <property type="entry name" value="Kinase-like_dom_sf"/>
</dbReference>
<dbReference type="Proteomes" id="UP000013827">
    <property type="component" value="Unassembled WGS sequence"/>
</dbReference>
<dbReference type="KEGG" id="ehx:EMIHUDRAFT_78093"/>
<keyword evidence="1" id="KW-0723">Serine/threonine-protein kinase</keyword>
<evidence type="ECO:0000313" key="9">
    <source>
        <dbReference type="Proteomes" id="UP000013827"/>
    </source>
</evidence>
<dbReference type="RefSeq" id="XP_005785981.1">
    <property type="nucleotide sequence ID" value="XM_005785924.1"/>
</dbReference>
<keyword evidence="5" id="KW-0067">ATP-binding</keyword>
<dbReference type="EnsemblProtists" id="EOD33552">
    <property type="protein sequence ID" value="EOD33552"/>
    <property type="gene ID" value="EMIHUDRAFT_78093"/>
</dbReference>
<dbReference type="GO" id="GO:0004674">
    <property type="term" value="F:protein serine/threonine kinase activity"/>
    <property type="evidence" value="ECO:0007669"/>
    <property type="project" value="UniProtKB-KW"/>
</dbReference>
<dbReference type="STRING" id="2903.R1DF30"/>
<evidence type="ECO:0000256" key="2">
    <source>
        <dbReference type="ARBA" id="ARBA00022679"/>
    </source>
</evidence>
<dbReference type="PROSITE" id="PS50011">
    <property type="entry name" value="PROTEIN_KINASE_DOM"/>
    <property type="match status" value="1"/>
</dbReference>
<keyword evidence="2" id="KW-0808">Transferase</keyword>
<reference evidence="8" key="2">
    <citation type="submission" date="2024-10" db="UniProtKB">
        <authorList>
            <consortium name="EnsemblProtists"/>
        </authorList>
    </citation>
    <scope>IDENTIFICATION</scope>
</reference>
<feature type="domain" description="Protein kinase" evidence="7">
    <location>
        <begin position="1"/>
        <end position="111"/>
    </location>
</feature>
<evidence type="ECO:0000256" key="1">
    <source>
        <dbReference type="ARBA" id="ARBA00022527"/>
    </source>
</evidence>
<dbReference type="SUPFAM" id="SSF56112">
    <property type="entry name" value="Protein kinase-like (PK-like)"/>
    <property type="match status" value="1"/>
</dbReference>
<dbReference type="PANTHER" id="PTHR24355:SF18">
    <property type="entry name" value="G PROTEIN-COUPLED RECEPTOR KINASE"/>
    <property type="match status" value="1"/>
</dbReference>
<dbReference type="eggNOG" id="KOG0986">
    <property type="taxonomic scope" value="Eukaryota"/>
</dbReference>
<dbReference type="PANTHER" id="PTHR24355">
    <property type="entry name" value="G PROTEIN-COUPLED RECEPTOR KINASE/RIBOSOMAL PROTEIN S6 KINASE"/>
    <property type="match status" value="1"/>
</dbReference>
<evidence type="ECO:0000256" key="3">
    <source>
        <dbReference type="ARBA" id="ARBA00022741"/>
    </source>
</evidence>
<evidence type="ECO:0000259" key="7">
    <source>
        <dbReference type="PROSITE" id="PS50011"/>
    </source>
</evidence>
<dbReference type="GeneID" id="17278825"/>
<evidence type="ECO:0000256" key="6">
    <source>
        <dbReference type="SAM" id="MobiDB-lite"/>
    </source>
</evidence>
<evidence type="ECO:0000313" key="8">
    <source>
        <dbReference type="EnsemblProtists" id="EOD33552"/>
    </source>
</evidence>
<protein>
    <recommendedName>
        <fullName evidence="7">Protein kinase domain-containing protein</fullName>
    </recommendedName>
</protein>
<dbReference type="GO" id="GO:0005524">
    <property type="term" value="F:ATP binding"/>
    <property type="evidence" value="ECO:0007669"/>
    <property type="project" value="UniProtKB-KW"/>
</dbReference>
<feature type="compositionally biased region" description="Basic residues" evidence="6">
    <location>
        <begin position="51"/>
        <end position="68"/>
    </location>
</feature>
<dbReference type="InterPro" id="IPR008271">
    <property type="entry name" value="Ser/Thr_kinase_AS"/>
</dbReference>
<evidence type="ECO:0000256" key="4">
    <source>
        <dbReference type="ARBA" id="ARBA00022777"/>
    </source>
</evidence>
<sequence length="111" mass="12820">RFVVMETVCVIAYMHQASVLYRDLKPENLLIDEQGHIRLIDMGLAARVTKKSPKRRSRVGTVSSRRRPPQKEIRAAHPPPLFCFAVGTDCYMAPEVRWAKDRREQYGFSCD</sequence>
<dbReference type="Pfam" id="PF00069">
    <property type="entry name" value="Pkinase"/>
    <property type="match status" value="1"/>
</dbReference>
<dbReference type="AlphaFoldDB" id="A0A0D3KCR7"/>
<dbReference type="PROSITE" id="PS00108">
    <property type="entry name" value="PROTEIN_KINASE_ST"/>
    <property type="match status" value="1"/>
</dbReference>
<reference evidence="9" key="1">
    <citation type="journal article" date="2013" name="Nature">
        <title>Pan genome of the phytoplankton Emiliania underpins its global distribution.</title>
        <authorList>
            <person name="Read B.A."/>
            <person name="Kegel J."/>
            <person name="Klute M.J."/>
            <person name="Kuo A."/>
            <person name="Lefebvre S.C."/>
            <person name="Maumus F."/>
            <person name="Mayer C."/>
            <person name="Miller J."/>
            <person name="Monier A."/>
            <person name="Salamov A."/>
            <person name="Young J."/>
            <person name="Aguilar M."/>
            <person name="Claverie J.M."/>
            <person name="Frickenhaus S."/>
            <person name="Gonzalez K."/>
            <person name="Herman E.K."/>
            <person name="Lin Y.C."/>
            <person name="Napier J."/>
            <person name="Ogata H."/>
            <person name="Sarno A.F."/>
            <person name="Shmutz J."/>
            <person name="Schroeder D."/>
            <person name="de Vargas C."/>
            <person name="Verret F."/>
            <person name="von Dassow P."/>
            <person name="Valentin K."/>
            <person name="Van de Peer Y."/>
            <person name="Wheeler G."/>
            <person name="Dacks J.B."/>
            <person name="Delwiche C.F."/>
            <person name="Dyhrman S.T."/>
            <person name="Glockner G."/>
            <person name="John U."/>
            <person name="Richards T."/>
            <person name="Worden A.Z."/>
            <person name="Zhang X."/>
            <person name="Grigoriev I.V."/>
            <person name="Allen A.E."/>
            <person name="Bidle K."/>
            <person name="Borodovsky M."/>
            <person name="Bowler C."/>
            <person name="Brownlee C."/>
            <person name="Cock J.M."/>
            <person name="Elias M."/>
            <person name="Gladyshev V.N."/>
            <person name="Groth M."/>
            <person name="Guda C."/>
            <person name="Hadaegh A."/>
            <person name="Iglesias-Rodriguez M.D."/>
            <person name="Jenkins J."/>
            <person name="Jones B.M."/>
            <person name="Lawson T."/>
            <person name="Leese F."/>
            <person name="Lindquist E."/>
            <person name="Lobanov A."/>
            <person name="Lomsadze A."/>
            <person name="Malik S.B."/>
            <person name="Marsh M.E."/>
            <person name="Mackinder L."/>
            <person name="Mock T."/>
            <person name="Mueller-Roeber B."/>
            <person name="Pagarete A."/>
            <person name="Parker M."/>
            <person name="Probert I."/>
            <person name="Quesneville H."/>
            <person name="Raines C."/>
            <person name="Rensing S.A."/>
            <person name="Riano-Pachon D.M."/>
            <person name="Richier S."/>
            <person name="Rokitta S."/>
            <person name="Shiraiwa Y."/>
            <person name="Soanes D.M."/>
            <person name="van der Giezen M."/>
            <person name="Wahlund T.M."/>
            <person name="Williams B."/>
            <person name="Wilson W."/>
            <person name="Wolfe G."/>
            <person name="Wurch L.L."/>
        </authorList>
    </citation>
    <scope>NUCLEOTIDE SEQUENCE</scope>
</reference>
<dbReference type="PaxDb" id="2903-EOD33552"/>
<dbReference type="Gene3D" id="1.10.510.10">
    <property type="entry name" value="Transferase(Phosphotransferase) domain 1"/>
    <property type="match status" value="1"/>
</dbReference>
<dbReference type="HOGENOM" id="CLU_2165070_0_0_1"/>
<keyword evidence="3" id="KW-0547">Nucleotide-binding</keyword>
<feature type="region of interest" description="Disordered" evidence="6">
    <location>
        <begin position="51"/>
        <end position="73"/>
    </location>
</feature>
<accession>A0A0D3KCR7</accession>
<proteinExistence type="predicted"/>
<keyword evidence="4" id="KW-0418">Kinase</keyword>
<organism evidence="8 9">
    <name type="scientific">Emiliania huxleyi (strain CCMP1516)</name>
    <dbReference type="NCBI Taxonomy" id="280463"/>
    <lineage>
        <taxon>Eukaryota</taxon>
        <taxon>Haptista</taxon>
        <taxon>Haptophyta</taxon>
        <taxon>Prymnesiophyceae</taxon>
        <taxon>Isochrysidales</taxon>
        <taxon>Noelaerhabdaceae</taxon>
        <taxon>Emiliania</taxon>
    </lineage>
</organism>